<keyword evidence="3" id="KW-1185">Reference proteome</keyword>
<dbReference type="OrthoDB" id="9785474at2"/>
<evidence type="ECO:0000313" key="2">
    <source>
        <dbReference type="EMBL" id="OPJ57939.1"/>
    </source>
</evidence>
<comment type="caution">
    <text evidence="2">The sequence shown here is derived from an EMBL/GenBank/DDBJ whole genome shotgun (WGS) entry which is preliminary data.</text>
</comment>
<reference evidence="2 3" key="1">
    <citation type="submission" date="2017-03" db="EMBL/GenBank/DDBJ databases">
        <title>Genome sequence of Clostridium oryzae DSM 28571.</title>
        <authorList>
            <person name="Poehlein A."/>
            <person name="Daniel R."/>
        </authorList>
    </citation>
    <scope>NUCLEOTIDE SEQUENCE [LARGE SCALE GENOMIC DNA]</scope>
    <source>
        <strain evidence="2 3">DSM 28571</strain>
    </source>
</reference>
<accession>A0A1V4IDE5</accession>
<dbReference type="Gene3D" id="1.20.120.520">
    <property type="entry name" value="nmb1532 protein domain like"/>
    <property type="match status" value="1"/>
</dbReference>
<organism evidence="2 3">
    <name type="scientific">Clostridium oryzae</name>
    <dbReference type="NCBI Taxonomy" id="1450648"/>
    <lineage>
        <taxon>Bacteria</taxon>
        <taxon>Bacillati</taxon>
        <taxon>Bacillota</taxon>
        <taxon>Clostridia</taxon>
        <taxon>Eubacteriales</taxon>
        <taxon>Clostridiaceae</taxon>
        <taxon>Clostridium</taxon>
    </lineage>
</organism>
<dbReference type="PANTHER" id="PTHR39966:SF1">
    <property type="entry name" value="HEMERYTHRIN-LIKE DOMAIN-CONTAINING PROTEIN"/>
    <property type="match status" value="1"/>
</dbReference>
<dbReference type="PANTHER" id="PTHR39966">
    <property type="entry name" value="BLL2471 PROTEIN-RELATED"/>
    <property type="match status" value="1"/>
</dbReference>
<evidence type="ECO:0000313" key="3">
    <source>
        <dbReference type="Proteomes" id="UP000190080"/>
    </source>
</evidence>
<evidence type="ECO:0000259" key="1">
    <source>
        <dbReference type="Pfam" id="PF01814"/>
    </source>
</evidence>
<dbReference type="InterPro" id="IPR012312">
    <property type="entry name" value="Hemerythrin-like"/>
</dbReference>
<proteinExistence type="predicted"/>
<dbReference type="RefSeq" id="WP_079427523.1">
    <property type="nucleotide sequence ID" value="NZ_MZGV01000068.1"/>
</dbReference>
<feature type="domain" description="Hemerythrin-like" evidence="1">
    <location>
        <begin position="4"/>
        <end position="140"/>
    </location>
</feature>
<dbReference type="GO" id="GO:0005886">
    <property type="term" value="C:plasma membrane"/>
    <property type="evidence" value="ECO:0007669"/>
    <property type="project" value="TreeGrafter"/>
</dbReference>
<dbReference type="STRING" id="1450648.CLORY_38480"/>
<sequence>MYSIELMVAEHDNILKFNRAVRNACIGILKGEEVCTEDFLDMVSFARNYADKHHHGKEEQILFKEMVKQLGEIGNNLITHGMLVEHDMGRLFISELEAAAKQYRGKDDYENKADIIANAIGYTKLLQRHIDKENKVVYTYAERSLSPEILKGIDERVVDFEKQAEDEKVIETYIQILDRLTEKYK</sequence>
<dbReference type="Proteomes" id="UP000190080">
    <property type="component" value="Unassembled WGS sequence"/>
</dbReference>
<protein>
    <submittedName>
        <fullName evidence="2">Hemerythrin HHE cation binding domain protein</fullName>
    </submittedName>
</protein>
<dbReference type="EMBL" id="MZGV01000068">
    <property type="protein sequence ID" value="OPJ57939.1"/>
    <property type="molecule type" value="Genomic_DNA"/>
</dbReference>
<dbReference type="AlphaFoldDB" id="A0A1V4IDE5"/>
<dbReference type="Pfam" id="PF01814">
    <property type="entry name" value="Hemerythrin"/>
    <property type="match status" value="1"/>
</dbReference>
<gene>
    <name evidence="2" type="ORF">CLORY_38480</name>
</gene>
<name>A0A1V4IDE5_9CLOT</name>